<evidence type="ECO:0000313" key="1">
    <source>
        <dbReference type="EMBL" id="CAL1278744.1"/>
    </source>
</evidence>
<sequence>MIHYWADFVHDQADGVVAVPLQIRDQPLSLVLVGMERRCVLNSWSNEEVRAVIRYEWVCEVSGAEIHNHLMEVYGLDVMTKEMVPPFQ</sequence>
<proteinExistence type="predicted"/>
<dbReference type="EMBL" id="CAXIEN010000115">
    <property type="protein sequence ID" value="CAL1278744.1"/>
    <property type="molecule type" value="Genomic_DNA"/>
</dbReference>
<gene>
    <name evidence="1" type="ORF">LARSCL_LOCUS9964</name>
</gene>
<accession>A0AAV2A5U7</accession>
<reference evidence="1 2" key="1">
    <citation type="submission" date="2024-04" db="EMBL/GenBank/DDBJ databases">
        <authorList>
            <person name="Rising A."/>
            <person name="Reimegard J."/>
            <person name="Sonavane S."/>
            <person name="Akerstrom W."/>
            <person name="Nylinder S."/>
            <person name="Hedman E."/>
            <person name="Kallberg Y."/>
        </authorList>
    </citation>
    <scope>NUCLEOTIDE SEQUENCE [LARGE SCALE GENOMIC DNA]</scope>
</reference>
<name>A0AAV2A5U7_9ARAC</name>
<evidence type="ECO:0000313" key="2">
    <source>
        <dbReference type="Proteomes" id="UP001497382"/>
    </source>
</evidence>
<protein>
    <submittedName>
        <fullName evidence="1">Uncharacterized protein</fullName>
    </submittedName>
</protein>
<organism evidence="1 2">
    <name type="scientific">Larinioides sclopetarius</name>
    <dbReference type="NCBI Taxonomy" id="280406"/>
    <lineage>
        <taxon>Eukaryota</taxon>
        <taxon>Metazoa</taxon>
        <taxon>Ecdysozoa</taxon>
        <taxon>Arthropoda</taxon>
        <taxon>Chelicerata</taxon>
        <taxon>Arachnida</taxon>
        <taxon>Araneae</taxon>
        <taxon>Araneomorphae</taxon>
        <taxon>Entelegynae</taxon>
        <taxon>Araneoidea</taxon>
        <taxon>Araneidae</taxon>
        <taxon>Larinioides</taxon>
    </lineage>
</organism>
<dbReference type="AlphaFoldDB" id="A0AAV2A5U7"/>
<comment type="caution">
    <text evidence="1">The sequence shown here is derived from an EMBL/GenBank/DDBJ whole genome shotgun (WGS) entry which is preliminary data.</text>
</comment>
<dbReference type="Proteomes" id="UP001497382">
    <property type="component" value="Unassembled WGS sequence"/>
</dbReference>
<keyword evidence="2" id="KW-1185">Reference proteome</keyword>